<dbReference type="InterPro" id="IPR009010">
    <property type="entry name" value="Asp_de-COase-like_dom_sf"/>
</dbReference>
<evidence type="ECO:0000259" key="3">
    <source>
        <dbReference type="Pfam" id="PF01568"/>
    </source>
</evidence>
<dbReference type="EMBL" id="WAJS01000037">
    <property type="protein sequence ID" value="KAB1641123.1"/>
    <property type="molecule type" value="Genomic_DNA"/>
</dbReference>
<evidence type="ECO:0000313" key="5">
    <source>
        <dbReference type="Proteomes" id="UP000479639"/>
    </source>
</evidence>
<dbReference type="InterPro" id="IPR006657">
    <property type="entry name" value="MoPterin_dinucl-bd_dom"/>
</dbReference>
<dbReference type="PANTHER" id="PTHR43742">
    <property type="entry name" value="TRIMETHYLAMINE-N-OXIDE REDUCTASE"/>
    <property type="match status" value="1"/>
</dbReference>
<keyword evidence="2" id="KW-0411">Iron-sulfur</keyword>
<proteinExistence type="predicted"/>
<dbReference type="Proteomes" id="UP000479639">
    <property type="component" value="Unassembled WGS sequence"/>
</dbReference>
<name>A0A7C8BPY6_9ACTN</name>
<organism evidence="4 5">
    <name type="scientific">Adlercreutzia muris</name>
    <dbReference type="NCBI Taxonomy" id="1796610"/>
    <lineage>
        <taxon>Bacteria</taxon>
        <taxon>Bacillati</taxon>
        <taxon>Actinomycetota</taxon>
        <taxon>Coriobacteriia</taxon>
        <taxon>Eggerthellales</taxon>
        <taxon>Eggerthellaceae</taxon>
        <taxon>Adlercreutzia</taxon>
    </lineage>
</organism>
<dbReference type="InterPro" id="IPR050612">
    <property type="entry name" value="Prok_Mopterin_Oxidored"/>
</dbReference>
<keyword evidence="1" id="KW-0408">Iron</keyword>
<evidence type="ECO:0000256" key="1">
    <source>
        <dbReference type="ARBA" id="ARBA00023004"/>
    </source>
</evidence>
<keyword evidence="2" id="KW-0479">Metal-binding</keyword>
<dbReference type="Gene3D" id="3.40.228.10">
    <property type="entry name" value="Dimethylsulfoxide Reductase, domain 2"/>
    <property type="match status" value="1"/>
</dbReference>
<dbReference type="GO" id="GO:0016491">
    <property type="term" value="F:oxidoreductase activity"/>
    <property type="evidence" value="ECO:0007669"/>
    <property type="project" value="InterPro"/>
</dbReference>
<evidence type="ECO:0000313" key="4">
    <source>
        <dbReference type="EMBL" id="KAB1641123.1"/>
    </source>
</evidence>
<dbReference type="AlphaFoldDB" id="A0A7C8BPY6"/>
<keyword evidence="5" id="KW-1185">Reference proteome</keyword>
<protein>
    <recommendedName>
        <fullName evidence="3">Molybdopterin dinucleotide-binding domain-containing protein</fullName>
    </recommendedName>
</protein>
<dbReference type="SUPFAM" id="SSF53706">
    <property type="entry name" value="Formate dehydrogenase/DMSO reductase, domains 1-3"/>
    <property type="match status" value="1"/>
</dbReference>
<dbReference type="Gene3D" id="3.40.50.740">
    <property type="match status" value="1"/>
</dbReference>
<comment type="caution">
    <text evidence="4">The sequence shown here is derived from an EMBL/GenBank/DDBJ whole genome shotgun (WGS) entry which is preliminary data.</text>
</comment>
<accession>A0A7C8BPY6</accession>
<dbReference type="Pfam" id="PF01568">
    <property type="entry name" value="Molydop_binding"/>
    <property type="match status" value="1"/>
</dbReference>
<gene>
    <name evidence="4" type="ORF">F8D48_09985</name>
</gene>
<evidence type="ECO:0000256" key="2">
    <source>
        <dbReference type="ARBA" id="ARBA00023014"/>
    </source>
</evidence>
<dbReference type="Gene3D" id="2.40.40.20">
    <property type="match status" value="1"/>
</dbReference>
<dbReference type="SUPFAM" id="SSF50692">
    <property type="entry name" value="ADC-like"/>
    <property type="match status" value="1"/>
</dbReference>
<dbReference type="RefSeq" id="WP_151431730.1">
    <property type="nucleotide sequence ID" value="NZ_WAJS01000037.1"/>
</dbReference>
<dbReference type="GO" id="GO:0051536">
    <property type="term" value="F:iron-sulfur cluster binding"/>
    <property type="evidence" value="ECO:0007669"/>
    <property type="project" value="UniProtKB-KW"/>
</dbReference>
<dbReference type="GO" id="GO:0043546">
    <property type="term" value="F:molybdopterin cofactor binding"/>
    <property type="evidence" value="ECO:0007669"/>
    <property type="project" value="InterPro"/>
</dbReference>
<reference evidence="4 5" key="1">
    <citation type="submission" date="2019-09" db="EMBL/GenBank/DDBJ databases">
        <title>Whole genome shotgun sequencing (WGS) of Ellagibacter isourolithinifaciens DSM 104140(T) and Adlercreutzia muris DSM 29508(T).</title>
        <authorList>
            <person name="Stoll D.A."/>
            <person name="Danylec N."/>
            <person name="Huch M."/>
        </authorList>
    </citation>
    <scope>NUCLEOTIDE SEQUENCE [LARGE SCALE GENOMIC DNA]</scope>
    <source>
        <strain evidence="4 5">DSM 29508</strain>
    </source>
</reference>
<dbReference type="PANTHER" id="PTHR43742:SF6">
    <property type="entry name" value="OXIDOREDUCTASE YYAE-RELATED"/>
    <property type="match status" value="1"/>
</dbReference>
<feature type="domain" description="Molybdopterin dinucleotide-binding" evidence="3">
    <location>
        <begin position="406"/>
        <end position="499"/>
    </location>
</feature>
<sequence>MLGQYDGIPKTASWASAICGTPESTITEFARTVGKQDNVVMSHGYAAARCSGSEDIPQLFLTIACMGGHMGKPGNCYGPLWVDGSGCGGPALVKLGKGGDGWDVSSCVPLCSPDEKVVVRETGSNIIRTAADDNVNGLELYNAVLDGRYSNVGICWGGQWRPIEERECDIHLIWGEFSSALRAGADILRGIEAFKKVDFVVMRDHVPKMDCVYADIVLPLAGRQQQESLGTRREEVCYYSVVASPDDEAKPNRWVNEQLLERLGYDPAQVYPVSPQQALYNQMAGATVMNEKGEYETLFTITQSDIDEMGVEGAPQEGKIGLSEFKEKGIYTVERKAGDAFTHIGLADFFADPDANPLPSASGKFELFCQAKAETFNMISFDGRTFKPYPIYSEQTKPEAYRFRCFSPHYPRSAGSTYSNVLTLREAWPAPLLLNSKDAENLGISDGDVAHISSAAGSILRKVCVTSLIMEGTAGLPNGCWPKIDEEGIDRGGCGSTLIGGKPSGMGVTGHNNVWVNIEKWEDDELDEDCEWQSVIQASA</sequence>